<feature type="compositionally biased region" description="Pro residues" evidence="2">
    <location>
        <begin position="458"/>
        <end position="468"/>
    </location>
</feature>
<dbReference type="Proteomes" id="UP000813824">
    <property type="component" value="Unassembled WGS sequence"/>
</dbReference>
<sequence>MPEPAQHLTSTRRHDGPHKYANLITQLQSQLQLHIARTSLLQSRLTAALDELDTAHAAHARELARERSERDRLEIKLGASARRMREVEAERDEMREVVTMLVKKVEENDQLSGWPRTSMHLLTPLEPLSLPIPASSSCPDSVSSYAAVVIASLNAQLTKERTTNARVLDYAEAEILRLQAQVARRDAELEACVVHSHDTALMDVHIPVDAGGTKVEARDDRKPAAGKTRIEASSLTREEALSVMGLVNTRNKQLETDVHRLSQRLRDAKVRHAQELPVPIAPSNAAATVPLSEQTPPASASNKINLLHDMQVQLRKFSEAIDALREERGEMQQVIDRCHDSNAVTPIPPTSNIPNTPLMLASDDPGSMPSPDLLTLDPDISSGGEQSMDLATPLQPTILLDPSTLARAATNNASSPATPFGDLQQIGPDSSADPASVPLPPSPPPVGSPDGLLGQNPSPSPPPIPVPPSGYVVDHELATESNPSPPALAERMRLLENELAQASIEIADRDVALEELRRLVADLNVELSSNPRRAATPGSHDDPETSRSTVAIQTVADVTVDTEGTLGMCHLAWIQKS</sequence>
<dbReference type="OrthoDB" id="2800708at2759"/>
<accession>A0A8K0UEF8</accession>
<keyword evidence="1" id="KW-0175">Coiled coil</keyword>
<dbReference type="AlphaFoldDB" id="A0A8K0UEF8"/>
<reference evidence="3" key="1">
    <citation type="journal article" date="2021" name="New Phytol.">
        <title>Evolutionary innovations through gain and loss of genes in the ectomycorrhizal Boletales.</title>
        <authorList>
            <person name="Wu G."/>
            <person name="Miyauchi S."/>
            <person name="Morin E."/>
            <person name="Kuo A."/>
            <person name="Drula E."/>
            <person name="Varga T."/>
            <person name="Kohler A."/>
            <person name="Feng B."/>
            <person name="Cao Y."/>
            <person name="Lipzen A."/>
            <person name="Daum C."/>
            <person name="Hundley H."/>
            <person name="Pangilinan J."/>
            <person name="Johnson J."/>
            <person name="Barry K."/>
            <person name="LaButti K."/>
            <person name="Ng V."/>
            <person name="Ahrendt S."/>
            <person name="Min B."/>
            <person name="Choi I.G."/>
            <person name="Park H."/>
            <person name="Plett J.M."/>
            <person name="Magnuson J."/>
            <person name="Spatafora J.W."/>
            <person name="Nagy L.G."/>
            <person name="Henrissat B."/>
            <person name="Grigoriev I.V."/>
            <person name="Yang Z.L."/>
            <person name="Xu J."/>
            <person name="Martin F.M."/>
        </authorList>
    </citation>
    <scope>NUCLEOTIDE SEQUENCE</scope>
    <source>
        <strain evidence="3">KKN 215</strain>
    </source>
</reference>
<gene>
    <name evidence="3" type="ORF">BXZ70DRAFT_1012396</name>
</gene>
<feature type="coiled-coil region" evidence="1">
    <location>
        <begin position="56"/>
        <end position="104"/>
    </location>
</feature>
<dbReference type="EMBL" id="JAEVFJ010000052">
    <property type="protein sequence ID" value="KAH8081301.1"/>
    <property type="molecule type" value="Genomic_DNA"/>
</dbReference>
<feature type="region of interest" description="Disordered" evidence="2">
    <location>
        <begin position="362"/>
        <end position="389"/>
    </location>
</feature>
<feature type="coiled-coil region" evidence="1">
    <location>
        <begin position="307"/>
        <end position="334"/>
    </location>
</feature>
<feature type="compositionally biased region" description="Pro residues" evidence="2">
    <location>
        <begin position="437"/>
        <end position="447"/>
    </location>
</feature>
<evidence type="ECO:0000313" key="4">
    <source>
        <dbReference type="Proteomes" id="UP000813824"/>
    </source>
</evidence>
<evidence type="ECO:0000256" key="1">
    <source>
        <dbReference type="SAM" id="Coils"/>
    </source>
</evidence>
<feature type="compositionally biased region" description="Low complexity" evidence="2">
    <location>
        <begin position="427"/>
        <end position="436"/>
    </location>
</feature>
<comment type="caution">
    <text evidence="3">The sequence shown here is derived from an EMBL/GenBank/DDBJ whole genome shotgun (WGS) entry which is preliminary data.</text>
</comment>
<proteinExistence type="predicted"/>
<evidence type="ECO:0000256" key="2">
    <source>
        <dbReference type="SAM" id="MobiDB-lite"/>
    </source>
</evidence>
<protein>
    <submittedName>
        <fullName evidence="3">Uncharacterized protein</fullName>
    </submittedName>
</protein>
<feature type="region of interest" description="Disordered" evidence="2">
    <location>
        <begin position="410"/>
        <end position="471"/>
    </location>
</feature>
<name>A0A8K0UEF8_9AGAR</name>
<organism evidence="3 4">
    <name type="scientific">Cristinia sonorae</name>
    <dbReference type="NCBI Taxonomy" id="1940300"/>
    <lineage>
        <taxon>Eukaryota</taxon>
        <taxon>Fungi</taxon>
        <taxon>Dikarya</taxon>
        <taxon>Basidiomycota</taxon>
        <taxon>Agaricomycotina</taxon>
        <taxon>Agaricomycetes</taxon>
        <taxon>Agaricomycetidae</taxon>
        <taxon>Agaricales</taxon>
        <taxon>Pleurotineae</taxon>
        <taxon>Stephanosporaceae</taxon>
        <taxon>Cristinia</taxon>
    </lineage>
</organism>
<evidence type="ECO:0000313" key="3">
    <source>
        <dbReference type="EMBL" id="KAH8081301.1"/>
    </source>
</evidence>
<keyword evidence="4" id="KW-1185">Reference proteome</keyword>